<feature type="region of interest" description="Disordered" evidence="1">
    <location>
        <begin position="58"/>
        <end position="84"/>
    </location>
</feature>
<accession>A0ABR3NYY3</accession>
<feature type="region of interest" description="Disordered" evidence="1">
    <location>
        <begin position="1"/>
        <end position="41"/>
    </location>
</feature>
<evidence type="ECO:0000313" key="3">
    <source>
        <dbReference type="Proteomes" id="UP001558613"/>
    </source>
</evidence>
<dbReference type="Proteomes" id="UP001558613">
    <property type="component" value="Unassembled WGS sequence"/>
</dbReference>
<feature type="compositionally biased region" description="Polar residues" evidence="1">
    <location>
        <begin position="18"/>
        <end position="41"/>
    </location>
</feature>
<keyword evidence="3" id="KW-1185">Reference proteome</keyword>
<protein>
    <submittedName>
        <fullName evidence="2">Uncharacterized protein</fullName>
    </submittedName>
</protein>
<sequence length="130" mass="14310">MTSPVPPTSTPGFPPANNPSTSTTSQTINRATNEEFCTTSPTGPDFETIFSILPFSTEQLGSTQGDDDTLQGLSNSPSTPPTNWIEHQGLLYRQIQKEGNIYKIQLVIPKTLVQQTVQHFQQKTVGKHHE</sequence>
<dbReference type="EMBL" id="JAYMGO010000001">
    <property type="protein sequence ID" value="KAL1282176.1"/>
    <property type="molecule type" value="Genomic_DNA"/>
</dbReference>
<comment type="caution">
    <text evidence="2">The sequence shown here is derived from an EMBL/GenBank/DDBJ whole genome shotgun (WGS) entry which is preliminary data.</text>
</comment>
<reference evidence="2 3" key="1">
    <citation type="submission" date="2023-09" db="EMBL/GenBank/DDBJ databases">
        <authorList>
            <person name="Wang M."/>
        </authorList>
    </citation>
    <scope>NUCLEOTIDE SEQUENCE [LARGE SCALE GENOMIC DNA]</scope>
    <source>
        <strain evidence="2">GT-2023</strain>
        <tissue evidence="2">Liver</tissue>
    </source>
</reference>
<proteinExistence type="predicted"/>
<name>A0ABR3NYY3_9TELE</name>
<evidence type="ECO:0000256" key="1">
    <source>
        <dbReference type="SAM" id="MobiDB-lite"/>
    </source>
</evidence>
<feature type="compositionally biased region" description="Pro residues" evidence="1">
    <location>
        <begin position="1"/>
        <end position="17"/>
    </location>
</feature>
<organism evidence="2 3">
    <name type="scientific">Cirrhinus molitorella</name>
    <name type="common">mud carp</name>
    <dbReference type="NCBI Taxonomy" id="172907"/>
    <lineage>
        <taxon>Eukaryota</taxon>
        <taxon>Metazoa</taxon>
        <taxon>Chordata</taxon>
        <taxon>Craniata</taxon>
        <taxon>Vertebrata</taxon>
        <taxon>Euteleostomi</taxon>
        <taxon>Actinopterygii</taxon>
        <taxon>Neopterygii</taxon>
        <taxon>Teleostei</taxon>
        <taxon>Ostariophysi</taxon>
        <taxon>Cypriniformes</taxon>
        <taxon>Cyprinidae</taxon>
        <taxon>Labeoninae</taxon>
        <taxon>Labeonini</taxon>
        <taxon>Cirrhinus</taxon>
    </lineage>
</organism>
<evidence type="ECO:0000313" key="2">
    <source>
        <dbReference type="EMBL" id="KAL1282176.1"/>
    </source>
</evidence>
<gene>
    <name evidence="2" type="ORF">QQF64_000979</name>
</gene>